<comment type="catalytic activity">
    <reaction evidence="7">
        <text>NAD(+) + H2O = ADP-D-ribose + nicotinamide + H(+)</text>
        <dbReference type="Rhea" id="RHEA:16301"/>
        <dbReference type="ChEBI" id="CHEBI:15377"/>
        <dbReference type="ChEBI" id="CHEBI:15378"/>
        <dbReference type="ChEBI" id="CHEBI:17154"/>
        <dbReference type="ChEBI" id="CHEBI:57540"/>
        <dbReference type="ChEBI" id="CHEBI:57967"/>
        <dbReference type="EC" id="3.2.2.6"/>
    </reaction>
    <physiologicalReaction direction="left-to-right" evidence="7">
        <dbReference type="Rhea" id="RHEA:16302"/>
    </physiologicalReaction>
</comment>
<dbReference type="Pfam" id="PF23282">
    <property type="entry name" value="WHD_ROQ1"/>
    <property type="match status" value="1"/>
</dbReference>
<dbReference type="InterPro" id="IPR002182">
    <property type="entry name" value="NB-ARC"/>
</dbReference>
<evidence type="ECO:0000256" key="4">
    <source>
        <dbReference type="ARBA" id="ARBA00022801"/>
    </source>
</evidence>
<evidence type="ECO:0000256" key="2">
    <source>
        <dbReference type="ARBA" id="ARBA00022614"/>
    </source>
</evidence>
<name>A0A8T1ZIX3_9BRAS</name>
<dbReference type="FunFam" id="1.10.8.430:FF:000002">
    <property type="entry name" value="Disease resistance protein (TIR-NBS-LRR class)"/>
    <property type="match status" value="1"/>
</dbReference>
<dbReference type="PANTHER" id="PTHR11017">
    <property type="entry name" value="LEUCINE-RICH REPEAT-CONTAINING PROTEIN"/>
    <property type="match status" value="1"/>
</dbReference>
<dbReference type="InterPro" id="IPR044974">
    <property type="entry name" value="Disease_R_plants"/>
</dbReference>
<evidence type="ECO:0000256" key="3">
    <source>
        <dbReference type="ARBA" id="ARBA00022737"/>
    </source>
</evidence>
<evidence type="ECO:0000256" key="1">
    <source>
        <dbReference type="ARBA" id="ARBA00011982"/>
    </source>
</evidence>
<dbReference type="GO" id="GO:0007165">
    <property type="term" value="P:signal transduction"/>
    <property type="evidence" value="ECO:0007669"/>
    <property type="project" value="InterPro"/>
</dbReference>
<proteinExistence type="predicted"/>
<sequence>MKVLDPLFTLLMNPYFFLGIGVAAIGFFMLFRIFRFQQENKEIDCSSASPSPASPSSSSHNWTHQVFPSFRGEDVRRNFLSHIQKEFQRKRITLFVDNEIKRGESIGPKLIQGIRGSKIALVLLSKNYASSSWCLDELVEIMKCKEELGQTVLPIFYKVDPSDVKKLTGKFGSAFKSICAGKRNEVIRKWRQALAKVATTTGYSSRNWDNEADMIEKIASDILKMLNYTSPSRDFGGLIGMEAHMKEMEQLLCLDSDEVRMIGICGPSGIGKTTIARVLFNQFNDRFELSAFVENIKELMDRPLCSDDYSTKLYIQRQFMSQITNYKEIEIRHLGVAQDMLHDKKVLVVLDSINQSIQLDAIAKETCWFGQGSRIIITTHDQKLLKAHDDINHIYKVGFPSAGEACQIFCMYAFGQKFPKEGFEDLAWQVTKLLGGLPLGLRVMGSHFRGMSKQEWINALPRLKTRLDSSIQSILKFSYDALWDEDKDLFLHIACLFNNKRTSKVEEHLAHKFLDVRQGLYVLAEKSLISIDTEWIKMHNLLEQLGKEIARHEPGHQSICDPGKRQLLVDARDICEVLTDDTGSSSVIGIHFDPYELLEELNINEGAFEGMSNLKFLRFKCTYGDQSDKLYLPKGLSLLSPKLRLLQWGCFPMSCLPSNFCTKYLVELNLRFSKLHKLWEGNLPLKNLKWMDLSYSKKLKELPNLSTATKLQELFLIDCTSLVELPSSIGNAISLQTLHLGECKSIVELPSCFGNAINLSWLNLSGCSSLLELRSSIGNATNLEILHMDMCTDLVKLPSSIGNLYKLREFTLRGCLKLEILPTNINLESLDELNLTDCLLLKRFPEISTNIKHLYLNGTAVEEVPSSIKSWSRLDDLHMSYSESLKKFPHALDIITTLYVNDLGMHEIPLWVTKISCLRGLKLNGCKKLVSLPQLPDSLSYLEAVNCESLERLDFSFYNPKIYLNFVNCFKLNKEARELIIQTSTDYAVLPGREVPAKFTYRANIGNSMIVNLNDRPLSTTSRFKACILLVNKGDKENEANGRDLMVSYRIMDKHNLSVVPCRPTYHFIRPPTLAEHLYTFEFEADVTSNEHYFEFKVDNNEMVIKECGVSEPFVFSESMAETRSLTKLTEAVVHEAAESLGLRIKKLYRRLTFEEIDQRRWKGLCIFCDELETPNHYLRHKNSGILMIDCDEDQMSHDKELVETEVTTESSETEQRTVNHEATADMNLALLEEESIPQFQVFGKMSQHKEKLGEYGAMFTLARAISMRSMLGLMFEIKVSDGRHGQQAVYELLLQTSLVIQQVMRNIKIKFSKRWRFKYKSVKEGMKRLHIELSYKCKLEFEDWFKIWNNRDWLKYKTMPLQVISNLKLFVWIRSESQEALRRYSLQWKIQKLKCSKSWKFKFKNRDLRTSKGSLLLFNSALVDIQIYFSVWHCWKMKFKLCLSRLIDLLQREVLNHSTDQIVIRCQITKNRRTFQSLAMKMHTYMQLFGSNSCVSTLRKRKLGKDWWFKYKTAAMAKDLLMMRLSQAWRFKSAHCYFYPKKKARTGLGDLVKGML</sequence>
<accession>A0A8T1ZIX3</accession>
<dbReference type="PROSITE" id="PS50104">
    <property type="entry name" value="TIR"/>
    <property type="match status" value="1"/>
</dbReference>
<dbReference type="FunFam" id="3.40.50.10140:FF:000007">
    <property type="entry name" value="Disease resistance protein (TIR-NBS-LRR class)"/>
    <property type="match status" value="1"/>
</dbReference>
<dbReference type="SMART" id="SM00255">
    <property type="entry name" value="TIR"/>
    <property type="match status" value="1"/>
</dbReference>
<evidence type="ECO:0000313" key="10">
    <source>
        <dbReference type="EMBL" id="KAG7559256.1"/>
    </source>
</evidence>
<keyword evidence="8" id="KW-0472">Membrane</keyword>
<evidence type="ECO:0000256" key="5">
    <source>
        <dbReference type="ARBA" id="ARBA00022821"/>
    </source>
</evidence>
<gene>
    <name evidence="10" type="ORF">ISN45_Aa05g008540</name>
</gene>
<dbReference type="FunFam" id="3.40.50.300:FF:001002">
    <property type="entry name" value="Disease resistance protein (TIR-NBS-LRR class)"/>
    <property type="match status" value="1"/>
</dbReference>
<keyword evidence="10" id="KW-0675">Receptor</keyword>
<keyword evidence="3" id="KW-0677">Repeat</keyword>
<dbReference type="InterPro" id="IPR045344">
    <property type="entry name" value="C-JID"/>
</dbReference>
<reference evidence="10 11" key="1">
    <citation type="submission" date="2020-12" db="EMBL/GenBank/DDBJ databases">
        <title>Concerted genomic and epigenomic changes stabilize Arabidopsis allopolyploids.</title>
        <authorList>
            <person name="Chen Z."/>
        </authorList>
    </citation>
    <scope>NUCLEOTIDE SEQUENCE [LARGE SCALE GENOMIC DNA]</scope>
    <source>
        <strain evidence="10">Allo738</strain>
        <tissue evidence="10">Leaf</tissue>
    </source>
</reference>
<dbReference type="PANTHER" id="PTHR11017:SF411">
    <property type="entry name" value="ADP-RIBOSYL CYCLASE_CYCLIC ADP-RIBOSE HYDROLASE-RELATED"/>
    <property type="match status" value="1"/>
</dbReference>
<dbReference type="GO" id="GO:0043531">
    <property type="term" value="F:ADP binding"/>
    <property type="evidence" value="ECO:0007669"/>
    <property type="project" value="InterPro"/>
</dbReference>
<dbReference type="InterPro" id="IPR011713">
    <property type="entry name" value="Leu-rich_rpt_3"/>
</dbReference>
<evidence type="ECO:0000313" key="11">
    <source>
        <dbReference type="Proteomes" id="UP000694240"/>
    </source>
</evidence>
<protein>
    <recommendedName>
        <fullName evidence="1">ADP-ribosyl cyclase/cyclic ADP-ribose hydrolase</fullName>
        <ecNumber evidence="1">3.2.2.6</ecNumber>
    </recommendedName>
</protein>
<dbReference type="GO" id="GO:0006952">
    <property type="term" value="P:defense response"/>
    <property type="evidence" value="ECO:0007669"/>
    <property type="project" value="UniProtKB-KW"/>
</dbReference>
<feature type="transmembrane region" description="Helical" evidence="8">
    <location>
        <begin position="12"/>
        <end position="34"/>
    </location>
</feature>
<evidence type="ECO:0000256" key="6">
    <source>
        <dbReference type="ARBA" id="ARBA00023027"/>
    </source>
</evidence>
<organism evidence="10 11">
    <name type="scientific">Arabidopsis thaliana x Arabidopsis arenosa</name>
    <dbReference type="NCBI Taxonomy" id="1240361"/>
    <lineage>
        <taxon>Eukaryota</taxon>
        <taxon>Viridiplantae</taxon>
        <taxon>Streptophyta</taxon>
        <taxon>Embryophyta</taxon>
        <taxon>Tracheophyta</taxon>
        <taxon>Spermatophyta</taxon>
        <taxon>Magnoliopsida</taxon>
        <taxon>eudicotyledons</taxon>
        <taxon>Gunneridae</taxon>
        <taxon>Pentapetalae</taxon>
        <taxon>rosids</taxon>
        <taxon>malvids</taxon>
        <taxon>Brassicales</taxon>
        <taxon>Brassicaceae</taxon>
        <taxon>Camelineae</taxon>
        <taxon>Arabidopsis</taxon>
    </lineage>
</organism>
<keyword evidence="2" id="KW-0433">Leucine-rich repeat</keyword>
<feature type="domain" description="TIR" evidence="9">
    <location>
        <begin position="62"/>
        <end position="226"/>
    </location>
</feature>
<dbReference type="InterPro" id="IPR058192">
    <property type="entry name" value="WHD_ROQ1-like"/>
</dbReference>
<keyword evidence="8" id="KW-1133">Transmembrane helix</keyword>
<keyword evidence="8" id="KW-0812">Transmembrane</keyword>
<keyword evidence="6" id="KW-0520">NAD</keyword>
<dbReference type="Pfam" id="PF20160">
    <property type="entry name" value="C-JID"/>
    <property type="match status" value="1"/>
</dbReference>
<evidence type="ECO:0000259" key="9">
    <source>
        <dbReference type="PROSITE" id="PS50104"/>
    </source>
</evidence>
<dbReference type="Pfam" id="PF01582">
    <property type="entry name" value="TIR"/>
    <property type="match status" value="1"/>
</dbReference>
<dbReference type="Pfam" id="PF00931">
    <property type="entry name" value="NB-ARC"/>
    <property type="match status" value="1"/>
</dbReference>
<keyword evidence="11" id="KW-1185">Reference proteome</keyword>
<evidence type="ECO:0000256" key="8">
    <source>
        <dbReference type="SAM" id="Phobius"/>
    </source>
</evidence>
<dbReference type="InterPro" id="IPR000157">
    <property type="entry name" value="TIR_dom"/>
</dbReference>
<dbReference type="EC" id="3.2.2.6" evidence="1"/>
<dbReference type="EMBL" id="JAEFBK010000010">
    <property type="protein sequence ID" value="KAG7559256.1"/>
    <property type="molecule type" value="Genomic_DNA"/>
</dbReference>
<evidence type="ECO:0000256" key="7">
    <source>
        <dbReference type="ARBA" id="ARBA00047304"/>
    </source>
</evidence>
<dbReference type="FunFam" id="3.80.10.10:FF:000845">
    <property type="entry name" value="Disease resistance protein (TIR-NBS-LRR class)"/>
    <property type="match status" value="1"/>
</dbReference>
<dbReference type="Pfam" id="PF07725">
    <property type="entry name" value="LRR_3"/>
    <property type="match status" value="1"/>
</dbReference>
<dbReference type="Proteomes" id="UP000694240">
    <property type="component" value="Chromosome 10"/>
</dbReference>
<comment type="caution">
    <text evidence="10">The sequence shown here is derived from an EMBL/GenBank/DDBJ whole genome shotgun (WGS) entry which is preliminary data.</text>
</comment>
<keyword evidence="5" id="KW-0611">Plant defense</keyword>
<dbReference type="GO" id="GO:0061809">
    <property type="term" value="F:NAD+ nucleosidase activity, cyclic ADP-ribose generating"/>
    <property type="evidence" value="ECO:0007669"/>
    <property type="project" value="UniProtKB-EC"/>
</dbReference>
<keyword evidence="4" id="KW-0378">Hydrolase</keyword>